<dbReference type="PANTHER" id="PTHR35833">
    <property type="entry name" value="GALACTOSE-BINDING DOMAIN-LIKE, ARMADILLO-TYPE FOLD PROTEIN-RELATED"/>
    <property type="match status" value="1"/>
</dbReference>
<dbReference type="PANTHER" id="PTHR35833:SF1">
    <property type="entry name" value="GALACTOSE-BINDING DOMAIN-CONTAINING PROTEIN"/>
    <property type="match status" value="1"/>
</dbReference>
<gene>
    <name evidence="2" type="ORF">Sradi_3325300</name>
</gene>
<feature type="compositionally biased region" description="Low complexity" evidence="1">
    <location>
        <begin position="1"/>
        <end position="17"/>
    </location>
</feature>
<evidence type="ECO:0000313" key="2">
    <source>
        <dbReference type="EMBL" id="KAL0374096.1"/>
    </source>
</evidence>
<comment type="caution">
    <text evidence="2">The sequence shown here is derived from an EMBL/GenBank/DDBJ whole genome shotgun (WGS) entry which is preliminary data.</text>
</comment>
<accession>A0AAW2R340</accession>
<dbReference type="EMBL" id="JACGWJ010000014">
    <property type="protein sequence ID" value="KAL0374096.1"/>
    <property type="molecule type" value="Genomic_DNA"/>
</dbReference>
<evidence type="ECO:0000256" key="1">
    <source>
        <dbReference type="SAM" id="MobiDB-lite"/>
    </source>
</evidence>
<name>A0AAW2R340_SESRA</name>
<feature type="region of interest" description="Disordered" evidence="1">
    <location>
        <begin position="1"/>
        <end position="27"/>
    </location>
</feature>
<protein>
    <submittedName>
        <fullName evidence="2">Uncharacterized protein</fullName>
    </submittedName>
</protein>
<reference evidence="2" key="1">
    <citation type="submission" date="2020-06" db="EMBL/GenBank/DDBJ databases">
        <authorList>
            <person name="Li T."/>
            <person name="Hu X."/>
            <person name="Zhang T."/>
            <person name="Song X."/>
            <person name="Zhang H."/>
            <person name="Dai N."/>
            <person name="Sheng W."/>
            <person name="Hou X."/>
            <person name="Wei L."/>
        </authorList>
    </citation>
    <scope>NUCLEOTIDE SEQUENCE</scope>
    <source>
        <strain evidence="2">G02</strain>
        <tissue evidence="2">Leaf</tissue>
    </source>
</reference>
<organism evidence="2">
    <name type="scientific">Sesamum radiatum</name>
    <name type="common">Black benniseed</name>
    <dbReference type="NCBI Taxonomy" id="300843"/>
    <lineage>
        <taxon>Eukaryota</taxon>
        <taxon>Viridiplantae</taxon>
        <taxon>Streptophyta</taxon>
        <taxon>Embryophyta</taxon>
        <taxon>Tracheophyta</taxon>
        <taxon>Spermatophyta</taxon>
        <taxon>Magnoliopsida</taxon>
        <taxon>eudicotyledons</taxon>
        <taxon>Gunneridae</taxon>
        <taxon>Pentapetalae</taxon>
        <taxon>asterids</taxon>
        <taxon>lamiids</taxon>
        <taxon>Lamiales</taxon>
        <taxon>Pedaliaceae</taxon>
        <taxon>Sesamum</taxon>
    </lineage>
</organism>
<proteinExistence type="predicted"/>
<sequence length="297" mass="32351">MQEVSTLSSDVTTSVADDTPKSEPCGPISLPDYSTLFGEDFEIPDDSWDPTYLNVLDSAAVEEGMMHVLCFCFPALRPNVSSPYQIDENFSLWKQPFVQTALSQIVATSSSLIYRPLLRACAGYLASFSPSHAKAACILIDLCSGVLAPWMPQVIAKVDLTVELLEDLLGVIQGARLSFLRARAALKYIVLALSGNMDDIMGKYKDAKQRILFFGGDARTFSGSFLTPLKGMIAFGNVSSIFSENQEHNCAIALNVIRTAIRKSGVLPSLEAEWRSGSVAPRGSGVVCLLLWNRLQL</sequence>
<dbReference type="AlphaFoldDB" id="A0AAW2R340"/>
<reference evidence="2" key="2">
    <citation type="journal article" date="2024" name="Plant">
        <title>Genomic evolution and insights into agronomic trait innovations of Sesamum species.</title>
        <authorList>
            <person name="Miao H."/>
            <person name="Wang L."/>
            <person name="Qu L."/>
            <person name="Liu H."/>
            <person name="Sun Y."/>
            <person name="Le M."/>
            <person name="Wang Q."/>
            <person name="Wei S."/>
            <person name="Zheng Y."/>
            <person name="Lin W."/>
            <person name="Duan Y."/>
            <person name="Cao H."/>
            <person name="Xiong S."/>
            <person name="Wang X."/>
            <person name="Wei L."/>
            <person name="Li C."/>
            <person name="Ma Q."/>
            <person name="Ju M."/>
            <person name="Zhao R."/>
            <person name="Li G."/>
            <person name="Mu C."/>
            <person name="Tian Q."/>
            <person name="Mei H."/>
            <person name="Zhang T."/>
            <person name="Gao T."/>
            <person name="Zhang H."/>
        </authorList>
    </citation>
    <scope>NUCLEOTIDE SEQUENCE</scope>
    <source>
        <strain evidence="2">G02</strain>
    </source>
</reference>